<organism evidence="2 3">
    <name type="scientific">Sulfuricurvum kujiense</name>
    <dbReference type="NCBI Taxonomy" id="148813"/>
    <lineage>
        <taxon>Bacteria</taxon>
        <taxon>Pseudomonadati</taxon>
        <taxon>Campylobacterota</taxon>
        <taxon>Epsilonproteobacteria</taxon>
        <taxon>Campylobacterales</taxon>
        <taxon>Sulfurimonadaceae</taxon>
        <taxon>Sulfuricurvum</taxon>
    </lineage>
</organism>
<evidence type="ECO:0000256" key="1">
    <source>
        <dbReference type="SAM" id="SignalP"/>
    </source>
</evidence>
<evidence type="ECO:0000313" key="2">
    <source>
        <dbReference type="EMBL" id="DAB39427.1"/>
    </source>
</evidence>
<dbReference type="EMBL" id="DLUI01000012">
    <property type="protein sequence ID" value="DAB39427.1"/>
    <property type="molecule type" value="Genomic_DNA"/>
</dbReference>
<evidence type="ECO:0008006" key="4">
    <source>
        <dbReference type="Google" id="ProtNLM"/>
    </source>
</evidence>
<accession>A0A2D3WKZ8</accession>
<protein>
    <recommendedName>
        <fullName evidence="4">Lipoprotein</fullName>
    </recommendedName>
</protein>
<dbReference type="RefSeq" id="WP_294894705.1">
    <property type="nucleotide sequence ID" value="NZ_DLUI01000012.1"/>
</dbReference>
<dbReference type="AlphaFoldDB" id="A0A2D3WKZ8"/>
<sequence length="185" mass="20419">MRSLILSSLAISSLFLFSGCANKVPNYSNSPQNIRAVKNLQKEEKTAVTIASFKAKNEGESKVMCRLATPVGTPDGMTFAKYVEDALAVELEMGDMIDPKSKTIISGSLENVYGSTVLGNAYWEHTLKLTSTNGQSMEIMSRYDYESSFSAYSACSEMQRSYLPAVQLLVNKIITDPRFKDLVKN</sequence>
<name>A0A2D3WKZ8_9BACT</name>
<feature type="chain" id="PRO_5013669487" description="Lipoprotein" evidence="1">
    <location>
        <begin position="24"/>
        <end position="185"/>
    </location>
</feature>
<gene>
    <name evidence="2" type="ORF">CFH83_00870</name>
</gene>
<evidence type="ECO:0000313" key="3">
    <source>
        <dbReference type="Proteomes" id="UP000228859"/>
    </source>
</evidence>
<dbReference type="Proteomes" id="UP000228859">
    <property type="component" value="Unassembled WGS sequence"/>
</dbReference>
<reference evidence="2 3" key="1">
    <citation type="journal article" date="2017" name="Front. Microbiol.">
        <title>Comparative Genomic Analysis of the Class Epsilonproteobacteria and Proposed Reclassification to Epsilonbacteraeota (phyl. nov.).</title>
        <authorList>
            <person name="Waite D.W."/>
            <person name="Vanwonterghem I."/>
            <person name="Rinke C."/>
            <person name="Parks D.H."/>
            <person name="Zhang Y."/>
            <person name="Takai K."/>
            <person name="Sievert S.M."/>
            <person name="Simon J."/>
            <person name="Campbell B.J."/>
            <person name="Hanson T.E."/>
            <person name="Woyke T."/>
            <person name="Klotz M.G."/>
            <person name="Hugenholtz P."/>
        </authorList>
    </citation>
    <scope>NUCLEOTIDE SEQUENCE [LARGE SCALE GENOMIC DNA]</scope>
    <source>
        <strain evidence="2">UBA12443</strain>
    </source>
</reference>
<comment type="caution">
    <text evidence="2">The sequence shown here is derived from an EMBL/GenBank/DDBJ whole genome shotgun (WGS) entry which is preliminary data.</text>
</comment>
<dbReference type="PROSITE" id="PS51257">
    <property type="entry name" value="PROKAR_LIPOPROTEIN"/>
    <property type="match status" value="1"/>
</dbReference>
<keyword evidence="1" id="KW-0732">Signal</keyword>
<proteinExistence type="predicted"/>
<feature type="signal peptide" evidence="1">
    <location>
        <begin position="1"/>
        <end position="23"/>
    </location>
</feature>